<dbReference type="GO" id="GO:0003700">
    <property type="term" value="F:DNA-binding transcription factor activity"/>
    <property type="evidence" value="ECO:0007669"/>
    <property type="project" value="InterPro"/>
</dbReference>
<evidence type="ECO:0000313" key="3">
    <source>
        <dbReference type="Proteomes" id="UP000184485"/>
    </source>
</evidence>
<keyword evidence="2" id="KW-0238">DNA-binding</keyword>
<dbReference type="GO" id="GO:0003677">
    <property type="term" value="F:DNA binding"/>
    <property type="evidence" value="ECO:0007669"/>
    <property type="project" value="UniProtKB-KW"/>
</dbReference>
<dbReference type="RefSeq" id="WP_073053620.1">
    <property type="nucleotide sequence ID" value="NZ_FQUP01000002.1"/>
</dbReference>
<dbReference type="InterPro" id="IPR001845">
    <property type="entry name" value="HTH_ArsR_DNA-bd_dom"/>
</dbReference>
<dbReference type="Proteomes" id="UP000184485">
    <property type="component" value="Unassembled WGS sequence"/>
</dbReference>
<dbReference type="InterPro" id="IPR011991">
    <property type="entry name" value="ArsR-like_HTH"/>
</dbReference>
<dbReference type="SUPFAM" id="SSF46785">
    <property type="entry name" value="Winged helix' DNA-binding domain"/>
    <property type="match status" value="1"/>
</dbReference>
<dbReference type="SMART" id="SM00418">
    <property type="entry name" value="HTH_ARSR"/>
    <property type="match status" value="1"/>
</dbReference>
<sequence>MAKELFHPDIDQIDLSAVLDALSDPTRREIVAYLSEVGEDSCGSMSPFSSKTNLTYHLARLRESGVTRTRIEGPRRLISVRAADIEQRFPGLLPSILTAVRAADPG</sequence>
<dbReference type="Pfam" id="PF12840">
    <property type="entry name" value="HTH_20"/>
    <property type="match status" value="1"/>
</dbReference>
<dbReference type="Gene3D" id="1.10.10.10">
    <property type="entry name" value="Winged helix-like DNA-binding domain superfamily/Winged helix DNA-binding domain"/>
    <property type="match status" value="1"/>
</dbReference>
<dbReference type="InterPro" id="IPR036388">
    <property type="entry name" value="WH-like_DNA-bd_sf"/>
</dbReference>
<keyword evidence="3" id="KW-1185">Reference proteome</keyword>
<name>A0A1M5DSW5_9HYPH</name>
<dbReference type="InterPro" id="IPR036390">
    <property type="entry name" value="WH_DNA-bd_sf"/>
</dbReference>
<dbReference type="CDD" id="cd00090">
    <property type="entry name" value="HTH_ARSR"/>
    <property type="match status" value="1"/>
</dbReference>
<dbReference type="AlphaFoldDB" id="A0A1M5DSW5"/>
<reference evidence="2 3" key="1">
    <citation type="submission" date="2016-11" db="EMBL/GenBank/DDBJ databases">
        <authorList>
            <person name="Jaros S."/>
            <person name="Januszkiewicz K."/>
            <person name="Wedrychowicz H."/>
        </authorList>
    </citation>
    <scope>NUCLEOTIDE SEQUENCE [LARGE SCALE GENOMIC DNA]</scope>
    <source>
        <strain evidence="2 3">DSM 19436</strain>
    </source>
</reference>
<evidence type="ECO:0000259" key="1">
    <source>
        <dbReference type="SMART" id="SM00418"/>
    </source>
</evidence>
<protein>
    <submittedName>
        <fullName evidence="2">DNA-binding transcriptional regulator, ArsR family</fullName>
    </submittedName>
</protein>
<feature type="domain" description="HTH arsR-type" evidence="1">
    <location>
        <begin position="17"/>
        <end position="94"/>
    </location>
</feature>
<evidence type="ECO:0000313" key="2">
    <source>
        <dbReference type="EMBL" id="SHF69954.1"/>
    </source>
</evidence>
<dbReference type="OrthoDB" id="7192471at2"/>
<accession>A0A1M5DSW5</accession>
<organism evidence="2 3">
    <name type="scientific">Kaistia soli DSM 19436</name>
    <dbReference type="NCBI Taxonomy" id="1122133"/>
    <lineage>
        <taxon>Bacteria</taxon>
        <taxon>Pseudomonadati</taxon>
        <taxon>Pseudomonadota</taxon>
        <taxon>Alphaproteobacteria</taxon>
        <taxon>Hyphomicrobiales</taxon>
        <taxon>Kaistiaceae</taxon>
        <taxon>Kaistia</taxon>
    </lineage>
</organism>
<gene>
    <name evidence="2" type="ORF">SAMN02745157_2785</name>
</gene>
<dbReference type="PRINTS" id="PR00778">
    <property type="entry name" value="HTHARSR"/>
</dbReference>
<dbReference type="EMBL" id="FQUP01000002">
    <property type="protein sequence ID" value="SHF69954.1"/>
    <property type="molecule type" value="Genomic_DNA"/>
</dbReference>
<proteinExistence type="predicted"/>